<evidence type="ECO:0000313" key="2">
    <source>
        <dbReference type="EMBL" id="PSR53965.1"/>
    </source>
</evidence>
<dbReference type="Pfam" id="PF05368">
    <property type="entry name" value="NmrA"/>
    <property type="match status" value="1"/>
</dbReference>
<sequence length="296" mass="32079">MKYVVTGSLGHISKPLAERLIQAGHQVTIISSNAGKISEIEKLGATAAIGSVEDTAFLTQAFTGADAVYTMVPPTISAPDWRQHIAKVGKNYAEAIRATGVKYVVNLSSMGAHMPEGCGPVSGIYYVEQALNELEGVAVKHLRPGFFYYNFLANAGMVKHMGIIGGNYGSDTKMVLVATDDIAEVAAEELLNLNFTGKSVRYIVSDERRTQEIATIFGQAVGKPDLHWVDFPDQDTLGAMLQNGLPEDVAKNYTEMGAAIRSEEMFSDYRQQKSIKLSKTKLEAFAPSFAQAYAQV</sequence>
<protein>
    <submittedName>
        <fullName evidence="2">NAD-dependent dehydratase</fullName>
    </submittedName>
</protein>
<dbReference type="Gene3D" id="3.40.50.720">
    <property type="entry name" value="NAD(P)-binding Rossmann-like Domain"/>
    <property type="match status" value="1"/>
</dbReference>
<dbReference type="SUPFAM" id="SSF51735">
    <property type="entry name" value="NAD(P)-binding Rossmann-fold domains"/>
    <property type="match status" value="1"/>
</dbReference>
<dbReference type="Gene3D" id="3.90.25.10">
    <property type="entry name" value="UDP-galactose 4-epimerase, domain 1"/>
    <property type="match status" value="1"/>
</dbReference>
<evidence type="ECO:0000259" key="1">
    <source>
        <dbReference type="Pfam" id="PF05368"/>
    </source>
</evidence>
<dbReference type="InterPro" id="IPR008030">
    <property type="entry name" value="NmrA-like"/>
</dbReference>
<reference evidence="2 3" key="1">
    <citation type="submission" date="2018-03" db="EMBL/GenBank/DDBJ databases">
        <title>Adhaeribacter sp. HMF7605 Genome sequencing and assembly.</title>
        <authorList>
            <person name="Kang H."/>
            <person name="Kang J."/>
            <person name="Cha I."/>
            <person name="Kim H."/>
            <person name="Joh K."/>
        </authorList>
    </citation>
    <scope>NUCLEOTIDE SEQUENCE [LARGE SCALE GENOMIC DNA]</scope>
    <source>
        <strain evidence="2 3">HMF7605</strain>
    </source>
</reference>
<dbReference type="AlphaFoldDB" id="A0A2T2YEM0"/>
<feature type="domain" description="NmrA-like" evidence="1">
    <location>
        <begin position="4"/>
        <end position="276"/>
    </location>
</feature>
<name>A0A2T2YEM0_9BACT</name>
<accession>A0A2T2YEM0</accession>
<dbReference type="PANTHER" id="PTHR43162">
    <property type="match status" value="1"/>
</dbReference>
<comment type="caution">
    <text evidence="2">The sequence shown here is derived from an EMBL/GenBank/DDBJ whole genome shotgun (WGS) entry which is preliminary data.</text>
</comment>
<dbReference type="OrthoDB" id="2149806at2"/>
<dbReference type="RefSeq" id="WP_106929150.1">
    <property type="nucleotide sequence ID" value="NZ_PYFT01000001.1"/>
</dbReference>
<dbReference type="EMBL" id="PYFT01000001">
    <property type="protein sequence ID" value="PSR53965.1"/>
    <property type="molecule type" value="Genomic_DNA"/>
</dbReference>
<dbReference type="InterPro" id="IPR036291">
    <property type="entry name" value="NAD(P)-bd_dom_sf"/>
</dbReference>
<evidence type="ECO:0000313" key="3">
    <source>
        <dbReference type="Proteomes" id="UP000240357"/>
    </source>
</evidence>
<gene>
    <name evidence="2" type="ORF">AHMF7605_10760</name>
</gene>
<dbReference type="InterPro" id="IPR051604">
    <property type="entry name" value="Ergot_Alk_Oxidoreductase"/>
</dbReference>
<dbReference type="Proteomes" id="UP000240357">
    <property type="component" value="Unassembled WGS sequence"/>
</dbReference>
<proteinExistence type="predicted"/>
<dbReference type="PANTHER" id="PTHR43162:SF1">
    <property type="entry name" value="PRESTALK A DIFFERENTIATION PROTEIN A"/>
    <property type="match status" value="1"/>
</dbReference>
<keyword evidence="3" id="KW-1185">Reference proteome</keyword>
<organism evidence="2 3">
    <name type="scientific">Adhaeribacter arboris</name>
    <dbReference type="NCBI Taxonomy" id="2072846"/>
    <lineage>
        <taxon>Bacteria</taxon>
        <taxon>Pseudomonadati</taxon>
        <taxon>Bacteroidota</taxon>
        <taxon>Cytophagia</taxon>
        <taxon>Cytophagales</taxon>
        <taxon>Hymenobacteraceae</taxon>
        <taxon>Adhaeribacter</taxon>
    </lineage>
</organism>